<dbReference type="Pfam" id="PF12833">
    <property type="entry name" value="HTH_18"/>
    <property type="match status" value="1"/>
</dbReference>
<evidence type="ECO:0000313" key="6">
    <source>
        <dbReference type="Proteomes" id="UP000515291"/>
    </source>
</evidence>
<evidence type="ECO:0000256" key="1">
    <source>
        <dbReference type="ARBA" id="ARBA00023015"/>
    </source>
</evidence>
<name>A0A7G6TZF6_9BRAD</name>
<dbReference type="PRINTS" id="PR00032">
    <property type="entry name" value="HTHARAC"/>
</dbReference>
<dbReference type="InterPro" id="IPR018060">
    <property type="entry name" value="HTH_AraC"/>
</dbReference>
<reference evidence="6" key="1">
    <citation type="journal article" date="2020" name="Mol. Plant Microbe">
        <title>Rhizobial microsymbionts of the narrowly endemic Oxytropis species growing in Kamchatka are characterized by significant genetic diversity and possess a set of genes that are associated with T3SS and T6SS secretion systems and can affect the development of symbiosis.</title>
        <authorList>
            <person name="Safronova V."/>
            <person name="Guro P."/>
            <person name="Sazanova A."/>
            <person name="Kuznetsova I."/>
            <person name="Belimov A."/>
            <person name="Yakubov V."/>
            <person name="Chirak E."/>
            <person name="Afonin A."/>
            <person name="Gogolev Y."/>
            <person name="Andronov E."/>
            <person name="Tikhonovich I."/>
        </authorList>
    </citation>
    <scope>NUCLEOTIDE SEQUENCE [LARGE SCALE GENOMIC DNA]</scope>
    <source>
        <strain evidence="6">581</strain>
    </source>
</reference>
<dbReference type="Proteomes" id="UP000515291">
    <property type="component" value="Chromosome"/>
</dbReference>
<dbReference type="EMBL" id="CP050292">
    <property type="protein sequence ID" value="QND72138.1"/>
    <property type="molecule type" value="Genomic_DNA"/>
</dbReference>
<dbReference type="InterPro" id="IPR050959">
    <property type="entry name" value="MarA-like"/>
</dbReference>
<dbReference type="InterPro" id="IPR018062">
    <property type="entry name" value="HTH_AraC-typ_CS"/>
</dbReference>
<keyword evidence="3" id="KW-0804">Transcription</keyword>
<keyword evidence="1" id="KW-0805">Transcription regulation</keyword>
<gene>
    <name evidence="5" type="ORF">HB776_13600</name>
</gene>
<protein>
    <submittedName>
        <fullName evidence="5">AraC family transcriptional regulator</fullName>
    </submittedName>
</protein>
<evidence type="ECO:0000259" key="4">
    <source>
        <dbReference type="PROSITE" id="PS01124"/>
    </source>
</evidence>
<organism evidence="5 6">
    <name type="scientific">Tardiphaga robiniae</name>
    <dbReference type="NCBI Taxonomy" id="943830"/>
    <lineage>
        <taxon>Bacteria</taxon>
        <taxon>Pseudomonadati</taxon>
        <taxon>Pseudomonadota</taxon>
        <taxon>Alphaproteobacteria</taxon>
        <taxon>Hyphomicrobiales</taxon>
        <taxon>Nitrobacteraceae</taxon>
        <taxon>Tardiphaga</taxon>
    </lineage>
</organism>
<feature type="domain" description="HTH araC/xylS-type" evidence="4">
    <location>
        <begin position="13"/>
        <end position="112"/>
    </location>
</feature>
<dbReference type="GO" id="GO:0043565">
    <property type="term" value="F:sequence-specific DNA binding"/>
    <property type="evidence" value="ECO:0007669"/>
    <property type="project" value="InterPro"/>
</dbReference>
<dbReference type="PANTHER" id="PTHR47504">
    <property type="entry name" value="RIGHT ORIGIN-BINDING PROTEIN"/>
    <property type="match status" value="1"/>
</dbReference>
<keyword evidence="2" id="KW-0238">DNA-binding</keyword>
<dbReference type="InterPro" id="IPR009057">
    <property type="entry name" value="Homeodomain-like_sf"/>
</dbReference>
<proteinExistence type="predicted"/>
<dbReference type="PROSITE" id="PS00041">
    <property type="entry name" value="HTH_ARAC_FAMILY_1"/>
    <property type="match status" value="1"/>
</dbReference>
<dbReference type="AlphaFoldDB" id="A0A7G6TZF6"/>
<dbReference type="InterPro" id="IPR029442">
    <property type="entry name" value="GyrI-like"/>
</dbReference>
<dbReference type="Gene3D" id="1.10.10.60">
    <property type="entry name" value="Homeodomain-like"/>
    <property type="match status" value="2"/>
</dbReference>
<dbReference type="InterPro" id="IPR011256">
    <property type="entry name" value="Reg_factor_effector_dom_sf"/>
</dbReference>
<dbReference type="GO" id="GO:0003700">
    <property type="term" value="F:DNA-binding transcription factor activity"/>
    <property type="evidence" value="ECO:0007669"/>
    <property type="project" value="InterPro"/>
</dbReference>
<evidence type="ECO:0000256" key="2">
    <source>
        <dbReference type="ARBA" id="ARBA00023125"/>
    </source>
</evidence>
<dbReference type="Pfam" id="PF06445">
    <property type="entry name" value="GyrI-like"/>
    <property type="match status" value="1"/>
</dbReference>
<dbReference type="InterPro" id="IPR020449">
    <property type="entry name" value="Tscrpt_reg_AraC-type_HTH"/>
</dbReference>
<dbReference type="SMART" id="SM00871">
    <property type="entry name" value="AraC_E_bind"/>
    <property type="match status" value="1"/>
</dbReference>
<sequence>MNQPMPHRAPDVVSVLAWIEQHLDDPLSVEIIAAYAKLSPYHFSRLFSAAMGRGVIAHVRGRRLVRAAQRLTADPDLRLVDLALDCGFDSQEAFTRAFARLFGVAPGRFRRGFSVTPIEGQYPMTMPDDVAVAVTRLPDLVALDAFTVAGPSARFDEANKAEIPQLWSKLMGALPFEGQAPSWTTYGVVWNVDRAEGSFDYMAGVGVAEDATDIDDDAALPLGFAAKRIAASTYAVFRIVLNGGAVHPQIKRAMATIWGELVPASGLTVADRPDFERYDSEFAPTKKGAVIDFYLPVDV</sequence>
<evidence type="ECO:0000256" key="3">
    <source>
        <dbReference type="ARBA" id="ARBA00023163"/>
    </source>
</evidence>
<dbReference type="Gene3D" id="3.20.80.10">
    <property type="entry name" value="Regulatory factor, effector binding domain"/>
    <property type="match status" value="1"/>
</dbReference>
<evidence type="ECO:0000313" key="5">
    <source>
        <dbReference type="EMBL" id="QND72138.1"/>
    </source>
</evidence>
<dbReference type="SMART" id="SM00342">
    <property type="entry name" value="HTH_ARAC"/>
    <property type="match status" value="1"/>
</dbReference>
<dbReference type="PROSITE" id="PS01124">
    <property type="entry name" value="HTH_ARAC_FAMILY_2"/>
    <property type="match status" value="1"/>
</dbReference>
<dbReference type="RefSeq" id="WP_184518422.1">
    <property type="nucleotide sequence ID" value="NZ_CP050292.1"/>
</dbReference>
<accession>A0A7G6TZF6</accession>
<dbReference type="KEGG" id="trb:HB776_13600"/>
<dbReference type="PANTHER" id="PTHR47504:SF5">
    <property type="entry name" value="RIGHT ORIGIN-BINDING PROTEIN"/>
    <property type="match status" value="1"/>
</dbReference>
<dbReference type="InterPro" id="IPR010499">
    <property type="entry name" value="AraC_E-bd"/>
</dbReference>
<dbReference type="SUPFAM" id="SSF55136">
    <property type="entry name" value="Probable bacterial effector-binding domain"/>
    <property type="match status" value="1"/>
</dbReference>
<dbReference type="SUPFAM" id="SSF46689">
    <property type="entry name" value="Homeodomain-like"/>
    <property type="match status" value="2"/>
</dbReference>